<sequence>MSSSRGATGLRTSDGVGSSEGRNTSKDSRAGSNSSSFASGAGAVAGDISTGKEKLPPMAPEPITFRRTIRPWASGSAKRPGSVARILNFVITISTVSFFGTVLPLPLLLPSTSTSIIFGNPHRLALEAQCDRVGLRVSEKLMSSTSTDFFPLQGQCRPKKLRPPRKELVLLVLLLLLLPDPFLVPFDGQALTRTAAAAPAGFASRPVWLFQLASEDAVGVARYDRARE</sequence>
<protein>
    <submittedName>
        <fullName evidence="3">Protein PHYTOCHROME KINASE SUBSTRATE 4</fullName>
    </submittedName>
</protein>
<name>A0AAX6GV94_IRIPA</name>
<keyword evidence="2" id="KW-0472">Membrane</keyword>
<organism evidence="3 4">
    <name type="scientific">Iris pallida</name>
    <name type="common">Sweet iris</name>
    <dbReference type="NCBI Taxonomy" id="29817"/>
    <lineage>
        <taxon>Eukaryota</taxon>
        <taxon>Viridiplantae</taxon>
        <taxon>Streptophyta</taxon>
        <taxon>Embryophyta</taxon>
        <taxon>Tracheophyta</taxon>
        <taxon>Spermatophyta</taxon>
        <taxon>Magnoliopsida</taxon>
        <taxon>Liliopsida</taxon>
        <taxon>Asparagales</taxon>
        <taxon>Iridaceae</taxon>
        <taxon>Iridoideae</taxon>
        <taxon>Irideae</taxon>
        <taxon>Iris</taxon>
    </lineage>
</organism>
<evidence type="ECO:0000256" key="2">
    <source>
        <dbReference type="SAM" id="Phobius"/>
    </source>
</evidence>
<keyword evidence="2" id="KW-1133">Transmembrane helix</keyword>
<dbReference type="EMBL" id="JANAVB010016192">
    <property type="protein sequence ID" value="KAJ6832472.1"/>
    <property type="molecule type" value="Genomic_DNA"/>
</dbReference>
<keyword evidence="4" id="KW-1185">Reference proteome</keyword>
<reference evidence="3" key="1">
    <citation type="journal article" date="2023" name="GigaByte">
        <title>Genome assembly of the bearded iris, Iris pallida Lam.</title>
        <authorList>
            <person name="Bruccoleri R.E."/>
            <person name="Oakeley E.J."/>
            <person name="Faust A.M.E."/>
            <person name="Altorfer M."/>
            <person name="Dessus-Babus S."/>
            <person name="Burckhardt D."/>
            <person name="Oertli M."/>
            <person name="Naumann U."/>
            <person name="Petersen F."/>
            <person name="Wong J."/>
        </authorList>
    </citation>
    <scope>NUCLEOTIDE SEQUENCE</scope>
    <source>
        <strain evidence="3">GSM-AAB239-AS_SAM_17_03QT</strain>
    </source>
</reference>
<comment type="caution">
    <text evidence="3">The sequence shown here is derived from an EMBL/GenBank/DDBJ whole genome shotgun (WGS) entry which is preliminary data.</text>
</comment>
<dbReference type="AlphaFoldDB" id="A0AAX6GV94"/>
<keyword evidence="3" id="KW-0418">Kinase</keyword>
<gene>
    <name evidence="3" type="ORF">M6B38_344675</name>
</gene>
<reference evidence="3" key="2">
    <citation type="submission" date="2023-04" db="EMBL/GenBank/DDBJ databases">
        <authorList>
            <person name="Bruccoleri R.E."/>
            <person name="Oakeley E.J."/>
            <person name="Faust A.-M."/>
            <person name="Dessus-Babus S."/>
            <person name="Altorfer M."/>
            <person name="Burckhardt D."/>
            <person name="Oertli M."/>
            <person name="Naumann U."/>
            <person name="Petersen F."/>
            <person name="Wong J."/>
        </authorList>
    </citation>
    <scope>NUCLEOTIDE SEQUENCE</scope>
    <source>
        <strain evidence="3">GSM-AAB239-AS_SAM_17_03QT</strain>
        <tissue evidence="3">Leaf</tissue>
    </source>
</reference>
<dbReference type="Proteomes" id="UP001140949">
    <property type="component" value="Unassembled WGS sequence"/>
</dbReference>
<feature type="compositionally biased region" description="Low complexity" evidence="1">
    <location>
        <begin position="30"/>
        <end position="46"/>
    </location>
</feature>
<evidence type="ECO:0000313" key="4">
    <source>
        <dbReference type="Proteomes" id="UP001140949"/>
    </source>
</evidence>
<feature type="transmembrane region" description="Helical" evidence="2">
    <location>
        <begin position="86"/>
        <end position="109"/>
    </location>
</feature>
<dbReference type="GO" id="GO:0016301">
    <property type="term" value="F:kinase activity"/>
    <property type="evidence" value="ECO:0007669"/>
    <property type="project" value="UniProtKB-KW"/>
</dbReference>
<keyword evidence="2" id="KW-0812">Transmembrane</keyword>
<keyword evidence="3" id="KW-0808">Transferase</keyword>
<accession>A0AAX6GV94</accession>
<proteinExistence type="predicted"/>
<evidence type="ECO:0000313" key="3">
    <source>
        <dbReference type="EMBL" id="KAJ6832472.1"/>
    </source>
</evidence>
<feature type="region of interest" description="Disordered" evidence="1">
    <location>
        <begin position="1"/>
        <end position="63"/>
    </location>
</feature>
<evidence type="ECO:0000256" key="1">
    <source>
        <dbReference type="SAM" id="MobiDB-lite"/>
    </source>
</evidence>